<evidence type="ECO:0000313" key="2">
    <source>
        <dbReference type="EMBL" id="OCK76692.1"/>
    </source>
</evidence>
<feature type="transmembrane region" description="Helical" evidence="1">
    <location>
        <begin position="35"/>
        <end position="57"/>
    </location>
</feature>
<feature type="transmembrane region" description="Helical" evidence="1">
    <location>
        <begin position="213"/>
        <end position="233"/>
    </location>
</feature>
<evidence type="ECO:0000313" key="3">
    <source>
        <dbReference type="Proteomes" id="UP000250266"/>
    </source>
</evidence>
<name>A0A8E2E3N0_9PEZI</name>
<sequence>MASRKDISRSERLVITNGVAPPPIRASRLHPYLRFPLLAIISLSLNVFLLSVSSNVLGLELGRVSRSLNEPWQPAAYLGWKVFELGVEWYLNYDDLDITSLTLLVQAPQLYLLLTYYTIPRSALALRLAIEVASVALPTKLLRPRSVIHNPNAPSAAVPNRILINSFQVMASCTVLAAGSYALAIYAASYFGLPTFIVQHFEVVTVANAHESTIFSLAILFIPVGWAAQMFLLTPSWGAQTKLGDAAASAFNPTTASLGETVKHNVWGWSKRTKALAKQTAVVLVMVYVNTVHKVSTLEGTDPIGAVGYAGIWVAANVLVAAMFEWVGKV</sequence>
<keyword evidence="1" id="KW-1133">Transmembrane helix</keyword>
<feature type="transmembrane region" description="Helical" evidence="1">
    <location>
        <begin position="169"/>
        <end position="193"/>
    </location>
</feature>
<organism evidence="2 3">
    <name type="scientific">Lepidopterella palustris CBS 459.81</name>
    <dbReference type="NCBI Taxonomy" id="1314670"/>
    <lineage>
        <taxon>Eukaryota</taxon>
        <taxon>Fungi</taxon>
        <taxon>Dikarya</taxon>
        <taxon>Ascomycota</taxon>
        <taxon>Pezizomycotina</taxon>
        <taxon>Dothideomycetes</taxon>
        <taxon>Pleosporomycetidae</taxon>
        <taxon>Mytilinidiales</taxon>
        <taxon>Argynnaceae</taxon>
        <taxon>Lepidopterella</taxon>
    </lineage>
</organism>
<keyword evidence="1" id="KW-0472">Membrane</keyword>
<keyword evidence="1" id="KW-0812">Transmembrane</keyword>
<gene>
    <name evidence="2" type="ORF">K432DRAFT_335209</name>
</gene>
<reference evidence="2 3" key="1">
    <citation type="journal article" date="2016" name="Nat. Commun.">
        <title>Ectomycorrhizal ecology is imprinted in the genome of the dominant symbiotic fungus Cenococcum geophilum.</title>
        <authorList>
            <consortium name="DOE Joint Genome Institute"/>
            <person name="Peter M."/>
            <person name="Kohler A."/>
            <person name="Ohm R.A."/>
            <person name="Kuo A."/>
            <person name="Krutzmann J."/>
            <person name="Morin E."/>
            <person name="Arend M."/>
            <person name="Barry K.W."/>
            <person name="Binder M."/>
            <person name="Choi C."/>
            <person name="Clum A."/>
            <person name="Copeland A."/>
            <person name="Grisel N."/>
            <person name="Haridas S."/>
            <person name="Kipfer T."/>
            <person name="LaButti K."/>
            <person name="Lindquist E."/>
            <person name="Lipzen A."/>
            <person name="Maire R."/>
            <person name="Meier B."/>
            <person name="Mihaltcheva S."/>
            <person name="Molinier V."/>
            <person name="Murat C."/>
            <person name="Poggeler S."/>
            <person name="Quandt C.A."/>
            <person name="Sperisen C."/>
            <person name="Tritt A."/>
            <person name="Tisserant E."/>
            <person name="Crous P.W."/>
            <person name="Henrissat B."/>
            <person name="Nehls U."/>
            <person name="Egli S."/>
            <person name="Spatafora J.W."/>
            <person name="Grigoriev I.V."/>
            <person name="Martin F.M."/>
        </authorList>
    </citation>
    <scope>NUCLEOTIDE SEQUENCE [LARGE SCALE GENOMIC DNA]</scope>
    <source>
        <strain evidence="2 3">CBS 459.81</strain>
    </source>
</reference>
<dbReference type="EMBL" id="KV745188">
    <property type="protein sequence ID" value="OCK76692.1"/>
    <property type="molecule type" value="Genomic_DNA"/>
</dbReference>
<dbReference type="AlphaFoldDB" id="A0A8E2E3N0"/>
<feature type="transmembrane region" description="Helical" evidence="1">
    <location>
        <begin position="304"/>
        <end position="327"/>
    </location>
</feature>
<dbReference type="Proteomes" id="UP000250266">
    <property type="component" value="Unassembled WGS sequence"/>
</dbReference>
<keyword evidence="3" id="KW-1185">Reference proteome</keyword>
<feature type="transmembrane region" description="Helical" evidence="1">
    <location>
        <begin position="98"/>
        <end position="119"/>
    </location>
</feature>
<protein>
    <submittedName>
        <fullName evidence="2">Uncharacterized protein</fullName>
    </submittedName>
</protein>
<proteinExistence type="predicted"/>
<dbReference type="OrthoDB" id="5394254at2759"/>
<evidence type="ECO:0000256" key="1">
    <source>
        <dbReference type="SAM" id="Phobius"/>
    </source>
</evidence>
<accession>A0A8E2E3N0</accession>